<sequence>MFTLDLEGFKSTPTRIIRDVLNQAFDLSLSLEECMDIGRKILTVVSEA</sequence>
<evidence type="ECO:0000313" key="2">
    <source>
        <dbReference type="Proteomes" id="UP000605201"/>
    </source>
</evidence>
<accession>A0A8J6P5N4</accession>
<reference evidence="1 2" key="1">
    <citation type="submission" date="2020-08" db="EMBL/GenBank/DDBJ databases">
        <title>Bridging the membrane lipid divide: bacteria of the FCB group superphylum have the potential to synthesize archaeal ether lipids.</title>
        <authorList>
            <person name="Villanueva L."/>
            <person name="Von Meijenfeldt F.A.B."/>
            <person name="Westbye A.B."/>
            <person name="Yadav S."/>
            <person name="Hopmans E.C."/>
            <person name="Dutilh B.E."/>
            <person name="Sinninghe Damste J.S."/>
        </authorList>
    </citation>
    <scope>NUCLEOTIDE SEQUENCE [LARGE SCALE GENOMIC DNA]</scope>
    <source>
        <strain evidence="1">NIOZ-UU17</strain>
    </source>
</reference>
<protein>
    <submittedName>
        <fullName evidence="1">Uncharacterized protein</fullName>
    </submittedName>
</protein>
<evidence type="ECO:0000313" key="1">
    <source>
        <dbReference type="EMBL" id="MBC8432957.1"/>
    </source>
</evidence>
<dbReference type="Proteomes" id="UP000605201">
    <property type="component" value="Unassembled WGS sequence"/>
</dbReference>
<name>A0A8J6P5N4_9BACT</name>
<dbReference type="EMBL" id="JACNIG010000256">
    <property type="protein sequence ID" value="MBC8432957.1"/>
    <property type="molecule type" value="Genomic_DNA"/>
</dbReference>
<comment type="caution">
    <text evidence="1">The sequence shown here is derived from an EMBL/GenBank/DDBJ whole genome shotgun (WGS) entry which is preliminary data.</text>
</comment>
<gene>
    <name evidence="1" type="ORF">H8D96_13685</name>
</gene>
<proteinExistence type="predicted"/>
<dbReference type="AlphaFoldDB" id="A0A8J6P5N4"/>
<organism evidence="1 2">
    <name type="scientific">Candidatus Desulfatibia vada</name>
    <dbReference type="NCBI Taxonomy" id="2841696"/>
    <lineage>
        <taxon>Bacteria</taxon>
        <taxon>Pseudomonadati</taxon>
        <taxon>Thermodesulfobacteriota</taxon>
        <taxon>Desulfobacteria</taxon>
        <taxon>Desulfobacterales</taxon>
        <taxon>Desulfobacterales incertae sedis</taxon>
        <taxon>Candidatus Desulfatibia</taxon>
    </lineage>
</organism>